<reference evidence="5" key="1">
    <citation type="submission" date="2023-01" db="EMBL/GenBank/DDBJ databases">
        <title>Metagenome sequencing of chrysophaentin producing Chrysophaeum taylorii.</title>
        <authorList>
            <person name="Davison J."/>
            <person name="Bewley C."/>
        </authorList>
    </citation>
    <scope>NUCLEOTIDE SEQUENCE</scope>
    <source>
        <strain evidence="5">NIES-1699</strain>
    </source>
</reference>
<protein>
    <recommendedName>
        <fullName evidence="1">beta-ketoacyl-[acyl-carrier-protein] synthase I</fullName>
        <ecNumber evidence="1">2.3.1.41</ecNumber>
    </recommendedName>
</protein>
<keyword evidence="3" id="KW-1133">Transmembrane helix</keyword>
<dbReference type="Proteomes" id="UP001230188">
    <property type="component" value="Unassembled WGS sequence"/>
</dbReference>
<dbReference type="EMBL" id="JAQMWT010000464">
    <property type="protein sequence ID" value="KAJ8600950.1"/>
    <property type="molecule type" value="Genomic_DNA"/>
</dbReference>
<feature type="domain" description="Ketosynthase family 3 (KS3)" evidence="4">
    <location>
        <begin position="52"/>
        <end position="507"/>
    </location>
</feature>
<dbReference type="GO" id="GO:0005739">
    <property type="term" value="C:mitochondrion"/>
    <property type="evidence" value="ECO:0007669"/>
    <property type="project" value="TreeGrafter"/>
</dbReference>
<dbReference type="PANTHER" id="PTHR11712">
    <property type="entry name" value="POLYKETIDE SYNTHASE-RELATED"/>
    <property type="match status" value="1"/>
</dbReference>
<dbReference type="PANTHER" id="PTHR11712:SF336">
    <property type="entry name" value="3-OXOACYL-[ACYL-CARRIER-PROTEIN] SYNTHASE, MITOCHONDRIAL"/>
    <property type="match status" value="1"/>
</dbReference>
<evidence type="ECO:0000256" key="3">
    <source>
        <dbReference type="SAM" id="Phobius"/>
    </source>
</evidence>
<dbReference type="InterPro" id="IPR000794">
    <property type="entry name" value="Beta-ketoacyl_synthase"/>
</dbReference>
<comment type="caution">
    <text evidence="5">The sequence shown here is derived from an EMBL/GenBank/DDBJ whole genome shotgun (WGS) entry which is preliminary data.</text>
</comment>
<dbReference type="InterPro" id="IPR016039">
    <property type="entry name" value="Thiolase-like"/>
</dbReference>
<dbReference type="Pfam" id="PF00109">
    <property type="entry name" value="ketoacyl-synt"/>
    <property type="match status" value="1"/>
</dbReference>
<name>A0AAD7UA02_9STRA</name>
<sequence>MWLLEPTVLAFIGTVCGVVIAASVVVTSVVLARRLAPLSSSAPLTGEALVAKADIVVSGVSVGLPGSKVDVFSESNWEALVHGECRIEPIEARGVEALLARNVVQIKKDGEALKKVRVREASQTVAVSARLGSLDLDKYGVPKALAKTMGRATQVAVAAGLEALRDAELLDEAWRLRDEYQDSTGVIYATSFPALDAAVGEVSRFATDEDYAFDRKFLFKVLVLANAQLAQLVGARGPNLQTNAACAGTTQAIGLACDLIRANRCDRVVVVSGDDASGETLMPWLGNGFNALGAASIAPTVDLAVRPFDQRRNGMILGAAACGVVVGRKRGEAARPRCRVLETRFVNSAYHGAAMDKHHIAREMEFFVASVEKRHQISRATLAKHGMYLSHETGTHATPSSSCAANEVHALKLVFGDHLKHLVVINTKAITGHPMAVGVEDALAAFALSNPECRLPPLPPDTVPDPNLQATLKLPLKDVDIHRRDLRFALRFAAGFGSHVAFALYAAIDA</sequence>
<dbReference type="InterPro" id="IPR014030">
    <property type="entry name" value="Ketoacyl_synth_N"/>
</dbReference>
<evidence type="ECO:0000256" key="1">
    <source>
        <dbReference type="ARBA" id="ARBA00013191"/>
    </source>
</evidence>
<dbReference type="PROSITE" id="PS52004">
    <property type="entry name" value="KS3_2"/>
    <property type="match status" value="1"/>
</dbReference>
<evidence type="ECO:0000256" key="2">
    <source>
        <dbReference type="ARBA" id="ARBA00022679"/>
    </source>
</evidence>
<accession>A0AAD7UA02</accession>
<proteinExistence type="predicted"/>
<organism evidence="5 6">
    <name type="scientific">Chrysophaeum taylorii</name>
    <dbReference type="NCBI Taxonomy" id="2483200"/>
    <lineage>
        <taxon>Eukaryota</taxon>
        <taxon>Sar</taxon>
        <taxon>Stramenopiles</taxon>
        <taxon>Ochrophyta</taxon>
        <taxon>Pelagophyceae</taxon>
        <taxon>Pelagomonadales</taxon>
        <taxon>Pelagomonadaceae</taxon>
        <taxon>Chrysophaeum</taxon>
    </lineage>
</organism>
<keyword evidence="3" id="KW-0812">Transmembrane</keyword>
<gene>
    <name evidence="5" type="ORF">CTAYLR_006303</name>
</gene>
<dbReference type="GO" id="GO:0006633">
    <property type="term" value="P:fatty acid biosynthetic process"/>
    <property type="evidence" value="ECO:0007669"/>
    <property type="project" value="TreeGrafter"/>
</dbReference>
<dbReference type="SUPFAM" id="SSF53901">
    <property type="entry name" value="Thiolase-like"/>
    <property type="match status" value="2"/>
</dbReference>
<dbReference type="EC" id="2.3.1.41" evidence="1"/>
<dbReference type="Gene3D" id="3.40.47.10">
    <property type="match status" value="2"/>
</dbReference>
<keyword evidence="2" id="KW-0808">Transferase</keyword>
<keyword evidence="3" id="KW-0472">Membrane</keyword>
<dbReference type="AlphaFoldDB" id="A0AAD7UA02"/>
<evidence type="ECO:0000313" key="6">
    <source>
        <dbReference type="Proteomes" id="UP001230188"/>
    </source>
</evidence>
<dbReference type="GO" id="GO:0004315">
    <property type="term" value="F:3-oxoacyl-[acyl-carrier-protein] synthase activity"/>
    <property type="evidence" value="ECO:0007669"/>
    <property type="project" value="UniProtKB-EC"/>
</dbReference>
<evidence type="ECO:0000313" key="5">
    <source>
        <dbReference type="EMBL" id="KAJ8600950.1"/>
    </source>
</evidence>
<evidence type="ECO:0000259" key="4">
    <source>
        <dbReference type="PROSITE" id="PS52004"/>
    </source>
</evidence>
<dbReference type="InterPro" id="IPR020841">
    <property type="entry name" value="PKS_Beta-ketoAc_synthase_dom"/>
</dbReference>
<feature type="transmembrane region" description="Helical" evidence="3">
    <location>
        <begin position="6"/>
        <end position="32"/>
    </location>
</feature>
<keyword evidence="6" id="KW-1185">Reference proteome</keyword>